<feature type="non-terminal residue" evidence="3">
    <location>
        <position position="1"/>
    </location>
</feature>
<dbReference type="GO" id="GO:0007155">
    <property type="term" value="P:cell adhesion"/>
    <property type="evidence" value="ECO:0007669"/>
    <property type="project" value="InterPro"/>
</dbReference>
<dbReference type="InterPro" id="IPR028974">
    <property type="entry name" value="TSP_type-3_rpt"/>
</dbReference>
<protein>
    <submittedName>
        <fullName evidence="3">Uncharacterized protein</fullName>
    </submittedName>
</protein>
<evidence type="ECO:0000256" key="1">
    <source>
        <dbReference type="ARBA" id="ARBA00022729"/>
    </source>
</evidence>
<dbReference type="EMBL" id="LAZR01027049">
    <property type="protein sequence ID" value="KKL66923.1"/>
    <property type="molecule type" value="Genomic_DNA"/>
</dbReference>
<name>A0A0F9DYK3_9ZZZZ</name>
<reference evidence="3" key="1">
    <citation type="journal article" date="2015" name="Nature">
        <title>Complex archaea that bridge the gap between prokaryotes and eukaryotes.</title>
        <authorList>
            <person name="Spang A."/>
            <person name="Saw J.H."/>
            <person name="Jorgensen S.L."/>
            <person name="Zaremba-Niedzwiedzka K."/>
            <person name="Martijn J."/>
            <person name="Lind A.E."/>
            <person name="van Eijk R."/>
            <person name="Schleper C."/>
            <person name="Guy L."/>
            <person name="Ettema T.J."/>
        </authorList>
    </citation>
    <scope>NUCLEOTIDE SEQUENCE</scope>
</reference>
<dbReference type="GO" id="GO:0005509">
    <property type="term" value="F:calcium ion binding"/>
    <property type="evidence" value="ECO:0007669"/>
    <property type="project" value="InterPro"/>
</dbReference>
<dbReference type="PANTHER" id="PTHR10199:SF119">
    <property type="entry name" value="RE20510P"/>
    <property type="match status" value="1"/>
</dbReference>
<keyword evidence="2" id="KW-0106">Calcium</keyword>
<dbReference type="PROSITE" id="PS51234">
    <property type="entry name" value="TSP3"/>
    <property type="match status" value="1"/>
</dbReference>
<dbReference type="PANTHER" id="PTHR10199">
    <property type="entry name" value="THROMBOSPONDIN"/>
    <property type="match status" value="1"/>
</dbReference>
<dbReference type="AlphaFoldDB" id="A0A0F9DYK3"/>
<organism evidence="3">
    <name type="scientific">marine sediment metagenome</name>
    <dbReference type="NCBI Taxonomy" id="412755"/>
    <lineage>
        <taxon>unclassified sequences</taxon>
        <taxon>metagenomes</taxon>
        <taxon>ecological metagenomes</taxon>
    </lineage>
</organism>
<dbReference type="InterPro" id="IPR017897">
    <property type="entry name" value="Thrombospondin_3_rpt"/>
</dbReference>
<keyword evidence="1" id="KW-0732">Signal</keyword>
<gene>
    <name evidence="3" type="ORF">LCGC14_2140130</name>
</gene>
<dbReference type="SUPFAM" id="SSF103647">
    <property type="entry name" value="TSP type-3 repeat"/>
    <property type="match status" value="1"/>
</dbReference>
<accession>A0A0F9DYK3</accession>
<proteinExistence type="predicted"/>
<dbReference type="Pfam" id="PF02412">
    <property type="entry name" value="TSP_3"/>
    <property type="match status" value="3"/>
</dbReference>
<dbReference type="InterPro" id="IPR003367">
    <property type="entry name" value="Thrombospondin_3-like_rpt"/>
</dbReference>
<evidence type="ECO:0000313" key="3">
    <source>
        <dbReference type="EMBL" id="KKL66923.1"/>
    </source>
</evidence>
<dbReference type="Gene3D" id="4.10.1080.10">
    <property type="entry name" value="TSP type-3 repeat"/>
    <property type="match status" value="2"/>
</dbReference>
<sequence length="648" mass="68173">SGIATIQNILDDPNDDPSEPNNIQMIKDTLAAPDIVEGPGSGIGGDGSTSYSITLENISDEQIASKRSIVLGIFSDCGVDANDDAIKCPFTVDEIFLRPKLSFPASHPTMGLICSDDVSTSTFAPRCRTTLSDGGSLVVGAQTEASAELGTGHVAATKVSIAIDFGPSYQYVLPFGEAQPLHALPKNLNFGVSGSEAIWSQDIGSVPAKKFVTAMFFQFSGKIEIAGTKLTNAEITAVTLNFEDKFGTPKGTVTDPAPECDDTCKEIMRDACFGRCKSSGNMSFDLPTTDAPIINLAYSQNKNHKSNTVSLVSTNPPMGSTGSNLANTPKPVQFEITSEQQEFLTQSIQNALDFQSTAIDLPEIVSSIDFKTEINTLTSTFDSVIKDLGIPDVIGEINKVVGEIDGIIRKIDTATSGIVDDVTSVTAQVDTITSDVNVAFASINSNLITPLNAFDPSISKTDIFTFSLPSVSKTTASINPCSKVTEGAINCNFSYVSGVSISSSLKTVSIPAINLNPNFNIPVLPLVGDQDGDGVLDGADNCPTVSNAGQEDADGDGIGNVCEDSDGDGIFDPVDNCPTTANANQLNTDGDGFGDVCDSDKDGDGFPNNVDNCPLQKENFNTCNDFDGCPDTFTPPTFQNPFPTCTTP</sequence>
<comment type="caution">
    <text evidence="3">The sequence shown here is derived from an EMBL/GenBank/DDBJ whole genome shotgun (WGS) entry which is preliminary data.</text>
</comment>
<evidence type="ECO:0000256" key="2">
    <source>
        <dbReference type="ARBA" id="ARBA00022837"/>
    </source>
</evidence>